<evidence type="ECO:0000313" key="3">
    <source>
        <dbReference type="EMBL" id="AKA59455.1"/>
    </source>
</evidence>
<dbReference type="Gene3D" id="3.60.40.10">
    <property type="entry name" value="PPM-type phosphatase domain"/>
    <property type="match status" value="1"/>
</dbReference>
<dbReference type="SUPFAM" id="SSF81606">
    <property type="entry name" value="PP2C-like"/>
    <property type="match status" value="1"/>
</dbReference>
<dbReference type="GO" id="GO:0016791">
    <property type="term" value="F:phosphatase activity"/>
    <property type="evidence" value="ECO:0007669"/>
    <property type="project" value="TreeGrafter"/>
</dbReference>
<evidence type="ECO:0000259" key="2">
    <source>
        <dbReference type="SMART" id="SM00331"/>
    </source>
</evidence>
<evidence type="ECO:0000256" key="1">
    <source>
        <dbReference type="ARBA" id="ARBA00022801"/>
    </source>
</evidence>
<sequence>MPAEQRRSLSTAFQHARLSADQLWLRYFALGGEAGPLEVHAYVHGRTELPARQHDMLAHAVNERLDELASTRRASYSRMLRDTAPRGAALAALVGLLEGAELAPPERLTSAVATAARELGVRITVYLADYEQQALHPLPGKSGAQAPSAGIDSTLAGRAYQQVRTLPVEGDPPRLWVPLLDGVERLGVLAVEVDDPEDLYDPGLRIQCRWLSLLTGHLVTLLNHYGDGLDLVRLRRPRSVAGELIWSLLPPLTAGVDSFVVSGALEPRYDVGGDAFDYSLSETTASLLIMDAVGHDLGSGLIAATALAAYRSSRHAGHGLYEQARVIDEAVGQQFGHRNAFVTAVLAELDLDTGRLRYVNAGHPPPLVMRGGKMGRTLSAGRRLPLGLGPAELTVGEETLQSQDWLLLHTDGITEARDRSGTFFGEDRLTDFLRREAAAGHPPPETVRRLVKAVLTHQGGELQDDATVLLARWTRPEGMLP</sequence>
<reference evidence="3" key="1">
    <citation type="journal article" date="2015" name="Proc. Natl. Acad. Sci. U.S.A.">
        <title>Multiplexed metagenome mining using short DNA sequence tags facilitates targeted discovery of epoxyketone proteasome inhibitors.</title>
        <authorList>
            <person name="Owen J.G."/>
            <person name="Charlop-Powers Z."/>
            <person name="Smith A.G."/>
            <person name="Ternei M.A."/>
            <person name="Calle P.Y."/>
            <person name="Reddy B.V."/>
            <person name="Montiel D."/>
            <person name="Brady S.F."/>
        </authorList>
    </citation>
    <scope>NUCLEOTIDE SEQUENCE</scope>
</reference>
<dbReference type="PANTHER" id="PTHR43156">
    <property type="entry name" value="STAGE II SPORULATION PROTEIN E-RELATED"/>
    <property type="match status" value="1"/>
</dbReference>
<name>A0A0E3M0J4_9BACT</name>
<keyword evidence="1" id="KW-0378">Hydrolase</keyword>
<dbReference type="InterPro" id="IPR052016">
    <property type="entry name" value="Bact_Sigma-Reg"/>
</dbReference>
<dbReference type="SMART" id="SM00331">
    <property type="entry name" value="PP2C_SIG"/>
    <property type="match status" value="1"/>
</dbReference>
<proteinExistence type="predicted"/>
<dbReference type="Gene3D" id="3.30.450.40">
    <property type="match status" value="1"/>
</dbReference>
<dbReference type="PANTHER" id="PTHR43156:SF2">
    <property type="entry name" value="STAGE II SPORULATION PROTEIN E"/>
    <property type="match status" value="1"/>
</dbReference>
<accession>A0A0E3M0J4</accession>
<dbReference type="AlphaFoldDB" id="A0A0E3M0J4"/>
<dbReference type="InterPro" id="IPR036457">
    <property type="entry name" value="PPM-type-like_dom_sf"/>
</dbReference>
<dbReference type="InterPro" id="IPR001932">
    <property type="entry name" value="PPM-type_phosphatase-like_dom"/>
</dbReference>
<dbReference type="InterPro" id="IPR029016">
    <property type="entry name" value="GAF-like_dom_sf"/>
</dbReference>
<dbReference type="EMBL" id="KP830094">
    <property type="protein sequence ID" value="AKA59455.1"/>
    <property type="molecule type" value="Genomic_DNA"/>
</dbReference>
<feature type="domain" description="PPM-type phosphatase" evidence="2">
    <location>
        <begin position="256"/>
        <end position="473"/>
    </location>
</feature>
<organism evidence="3">
    <name type="scientific">uncultured bacterium AR_456</name>
    <dbReference type="NCBI Taxonomy" id="1630014"/>
    <lineage>
        <taxon>Bacteria</taxon>
        <taxon>environmental samples</taxon>
    </lineage>
</organism>
<protein>
    <submittedName>
        <fullName evidence="3">Serine phosphatase</fullName>
    </submittedName>
</protein>
<dbReference type="Pfam" id="PF07228">
    <property type="entry name" value="SpoIIE"/>
    <property type="match status" value="1"/>
</dbReference>